<evidence type="ECO:0000313" key="3">
    <source>
        <dbReference type="Proteomes" id="UP000887577"/>
    </source>
</evidence>
<feature type="region of interest" description="Disordered" evidence="2">
    <location>
        <begin position="495"/>
        <end position="526"/>
    </location>
</feature>
<dbReference type="AlphaFoldDB" id="A0A914YZW2"/>
<dbReference type="WBParaSite" id="PSU_v2.g5164.t1">
    <property type="protein sequence ID" value="PSU_v2.g5164.t1"/>
    <property type="gene ID" value="PSU_v2.g5164"/>
</dbReference>
<protein>
    <submittedName>
        <fullName evidence="4">Uncharacterized protein</fullName>
    </submittedName>
</protein>
<keyword evidence="3" id="KW-1185">Reference proteome</keyword>
<name>A0A914YZW2_9BILA</name>
<accession>A0A914YZW2</accession>
<reference evidence="4" key="1">
    <citation type="submission" date="2022-11" db="UniProtKB">
        <authorList>
            <consortium name="WormBaseParasite"/>
        </authorList>
    </citation>
    <scope>IDENTIFICATION</scope>
</reference>
<evidence type="ECO:0000256" key="2">
    <source>
        <dbReference type="SAM" id="MobiDB-lite"/>
    </source>
</evidence>
<dbReference type="Proteomes" id="UP000887577">
    <property type="component" value="Unplaced"/>
</dbReference>
<feature type="region of interest" description="Disordered" evidence="2">
    <location>
        <begin position="27"/>
        <end position="47"/>
    </location>
</feature>
<sequence>MTEGNRPKFPYLKKGIGQARILQRNVILNPPPPDISSSEKTQTSTQSLPLIENLSPITKELVTNIRPTTAETGDSGVRDVNLQVSPTFDTASIRTTVTTYHQQSPPKAPVQINEPIQYENEERFQRIPQNVPEKLGEENILRPYTSTPSETKSFTSLDRIKTPPIDLKATTESDQFSDFSAEIAASSRSKGSVSVGTSHVQRTSDEIEDNDSIAVLRDNIVSHATAGTSHAYNNQSFPLQHSSEDHETPINNRNRPPLFKSFSYGSLPYSIRRPYIDQTARRLGIHPPVSNYIIPPRPKVLESPDVVNGLGTPQASSTKNHSFFKSPILPEKFVQKEEGKIVESLAEQLRALIICFDAGMDGRMHKINQIKYIYAEKAAALKRKEQEMKQKIEAEEKKLTGAKAKLKLESDKMKQSDGTLKNLENELKEVKNKFVDTSRNLADIRQAKTQMEQKLKKAEEELQKEKEKTKKWEVLNGKLSNELSLERRMKDFIAKQSGNKTAQTSAPPQKEPTRQPFRPLQSRKPNRFGMQQNVPETHSHYPPQQQQELFHRRLTNTSTSSVESATKNVHWNLPNAENHDSSNNETHFTSLRTQIPSDSQLLHKIDDQSFVEEQYRRFGSYRIMKECQCELIRYDNNDLRYCCLKDVNVNVSYVDDNGQITVTLPGGYIVNIFPSMQLEIHRSETNEKSIVAPDGRRCEYFNLPNGEERFVDVIAGKDEGQRQFPDGKVEVLQNTNTKRNETDFVQLIENSILFCCPGFFVTRHLDKDFGGAVTVRVLTNDPSKTWKITICSEHRVFYVKHYNGNNSRRCFYTERRCDHLRN</sequence>
<proteinExistence type="predicted"/>
<feature type="compositionally biased region" description="Low complexity" evidence="2">
    <location>
        <begin position="36"/>
        <end position="47"/>
    </location>
</feature>
<dbReference type="InterPro" id="IPR047002">
    <property type="entry name" value="Tcp10_C_sf"/>
</dbReference>
<evidence type="ECO:0000256" key="1">
    <source>
        <dbReference type="SAM" id="Coils"/>
    </source>
</evidence>
<feature type="compositionally biased region" description="Polar residues" evidence="2">
    <location>
        <begin position="496"/>
        <end position="507"/>
    </location>
</feature>
<dbReference type="Gene3D" id="2.60.450.20">
    <property type="match status" value="1"/>
</dbReference>
<keyword evidence="1" id="KW-0175">Coiled coil</keyword>
<organism evidence="3 4">
    <name type="scientific">Panagrolaimus superbus</name>
    <dbReference type="NCBI Taxonomy" id="310955"/>
    <lineage>
        <taxon>Eukaryota</taxon>
        <taxon>Metazoa</taxon>
        <taxon>Ecdysozoa</taxon>
        <taxon>Nematoda</taxon>
        <taxon>Chromadorea</taxon>
        <taxon>Rhabditida</taxon>
        <taxon>Tylenchina</taxon>
        <taxon>Panagrolaimomorpha</taxon>
        <taxon>Panagrolaimoidea</taxon>
        <taxon>Panagrolaimidae</taxon>
        <taxon>Panagrolaimus</taxon>
    </lineage>
</organism>
<feature type="coiled-coil region" evidence="1">
    <location>
        <begin position="374"/>
        <end position="475"/>
    </location>
</feature>
<evidence type="ECO:0000313" key="4">
    <source>
        <dbReference type="WBParaSite" id="PSU_v2.g5164.t1"/>
    </source>
</evidence>